<gene>
    <name evidence="1" type="ORF">GCM10009019_24950</name>
</gene>
<dbReference type="RefSeq" id="WP_227262196.1">
    <property type="nucleotide sequence ID" value="NZ_BAAADU010000002.1"/>
</dbReference>
<dbReference type="AlphaFoldDB" id="A0AAV3T4V0"/>
<proteinExistence type="predicted"/>
<dbReference type="SUPFAM" id="SSF56801">
    <property type="entry name" value="Acetyl-CoA synthetase-like"/>
    <property type="match status" value="1"/>
</dbReference>
<dbReference type="EMBL" id="BAAADU010000002">
    <property type="protein sequence ID" value="GAA0659443.1"/>
    <property type="molecule type" value="Genomic_DNA"/>
</dbReference>
<evidence type="ECO:0008006" key="3">
    <source>
        <dbReference type="Google" id="ProtNLM"/>
    </source>
</evidence>
<name>A0AAV3T4V0_9EURY</name>
<protein>
    <recommendedName>
        <fullName evidence="3">Acetyl-CoA synthetase</fullName>
    </recommendedName>
</protein>
<evidence type="ECO:0000313" key="1">
    <source>
        <dbReference type="EMBL" id="GAA0659443.1"/>
    </source>
</evidence>
<dbReference type="Proteomes" id="UP001500194">
    <property type="component" value="Unassembled WGS sequence"/>
</dbReference>
<reference evidence="1 2" key="1">
    <citation type="journal article" date="2019" name="Int. J. Syst. Evol. Microbiol.">
        <title>The Global Catalogue of Microorganisms (GCM) 10K type strain sequencing project: providing services to taxonomists for standard genome sequencing and annotation.</title>
        <authorList>
            <consortium name="The Broad Institute Genomics Platform"/>
            <consortium name="The Broad Institute Genome Sequencing Center for Infectious Disease"/>
            <person name="Wu L."/>
            <person name="Ma J."/>
        </authorList>
    </citation>
    <scope>NUCLEOTIDE SEQUENCE [LARGE SCALE GENOMIC DNA]</scope>
    <source>
        <strain evidence="1 2">JCM 16327</strain>
    </source>
</reference>
<dbReference type="Gene3D" id="3.40.50.12780">
    <property type="entry name" value="N-terminal domain of ligase-like"/>
    <property type="match status" value="1"/>
</dbReference>
<evidence type="ECO:0000313" key="2">
    <source>
        <dbReference type="Proteomes" id="UP001500194"/>
    </source>
</evidence>
<sequence length="229" mass="24318">METLYDLVNDLPESAALRAPPREYNRRELRQTAFKTGNFLRHRGVHEDATVAVADDRAPEAVFAFLGATLLGARVRFGATAELDARAYVAPTGLLDDVSLPAGGQYVGYGERPDDPSRAHFERDVWSENPAFPPVSFSGDAVALATDDRYTHAVLLDAARRLDYDSDDTVAVRAPLTHPGTVVAGVVAPLLAGATLLLPDGDATGTVAVATSDAPESRTIAPARVPEGL</sequence>
<dbReference type="InterPro" id="IPR042099">
    <property type="entry name" value="ANL_N_sf"/>
</dbReference>
<organism evidence="1 2">
    <name type="scientific">Salarchaeum japonicum</name>
    <dbReference type="NCBI Taxonomy" id="555573"/>
    <lineage>
        <taxon>Archaea</taxon>
        <taxon>Methanobacteriati</taxon>
        <taxon>Methanobacteriota</taxon>
        <taxon>Stenosarchaea group</taxon>
        <taxon>Halobacteria</taxon>
        <taxon>Halobacteriales</taxon>
        <taxon>Halobacteriaceae</taxon>
    </lineage>
</organism>
<accession>A0AAV3T4V0</accession>
<keyword evidence="2" id="KW-1185">Reference proteome</keyword>
<comment type="caution">
    <text evidence="1">The sequence shown here is derived from an EMBL/GenBank/DDBJ whole genome shotgun (WGS) entry which is preliminary data.</text>
</comment>
<dbReference type="GeneID" id="68572818"/>